<dbReference type="Proteomes" id="UP001480595">
    <property type="component" value="Unassembled WGS sequence"/>
</dbReference>
<feature type="non-terminal residue" evidence="1">
    <location>
        <position position="199"/>
    </location>
</feature>
<sequence length="199" mass="23001">MMSMMSNPYEIGPSTDEVIKKIVVPFDVTKVCVIFYDVELNETNEGRADRRAYHVGQDLLFVHPHEREDQHWNKFAEKPERTIERFIQWGEHDQGSETVGDPSETRVVLAAHYGSCHDHLHLIRMMMTYGFECPNYVFADTLALFKMMKGMNTESKLSDLRDTYTPWITHTPHDADSNALVLRHVTIIAFPETIKMVNG</sequence>
<gene>
    <name evidence="1" type="ORF">PG994_015198</name>
</gene>
<dbReference type="EMBL" id="JAQQWL010000016">
    <property type="protein sequence ID" value="KAK8038431.1"/>
    <property type="molecule type" value="Genomic_DNA"/>
</dbReference>
<dbReference type="GeneID" id="92099670"/>
<proteinExistence type="predicted"/>
<keyword evidence="2" id="KW-1185">Reference proteome</keyword>
<dbReference type="InterPro" id="IPR012337">
    <property type="entry name" value="RNaseH-like_sf"/>
</dbReference>
<dbReference type="InterPro" id="IPR036397">
    <property type="entry name" value="RNaseH_sf"/>
</dbReference>
<dbReference type="Gene3D" id="3.30.420.10">
    <property type="entry name" value="Ribonuclease H-like superfamily/Ribonuclease H"/>
    <property type="match status" value="1"/>
</dbReference>
<protein>
    <recommendedName>
        <fullName evidence="3">Exonuclease domain-containing protein</fullName>
    </recommendedName>
</protein>
<evidence type="ECO:0000313" key="1">
    <source>
        <dbReference type="EMBL" id="KAK8038431.1"/>
    </source>
</evidence>
<evidence type="ECO:0000313" key="2">
    <source>
        <dbReference type="Proteomes" id="UP001480595"/>
    </source>
</evidence>
<dbReference type="SUPFAM" id="SSF53098">
    <property type="entry name" value="Ribonuclease H-like"/>
    <property type="match status" value="1"/>
</dbReference>
<comment type="caution">
    <text evidence="1">The sequence shown here is derived from an EMBL/GenBank/DDBJ whole genome shotgun (WGS) entry which is preliminary data.</text>
</comment>
<name>A0ABR1SVR9_9PEZI</name>
<reference evidence="1 2" key="1">
    <citation type="submission" date="2023-01" db="EMBL/GenBank/DDBJ databases">
        <title>Analysis of 21 Apiospora genomes using comparative genomics revels a genus with tremendous synthesis potential of carbohydrate active enzymes and secondary metabolites.</title>
        <authorList>
            <person name="Sorensen T."/>
        </authorList>
    </citation>
    <scope>NUCLEOTIDE SEQUENCE [LARGE SCALE GENOMIC DNA]</scope>
    <source>
        <strain evidence="1 2">CBS 135458</strain>
    </source>
</reference>
<accession>A0ABR1SVR9</accession>
<evidence type="ECO:0008006" key="3">
    <source>
        <dbReference type="Google" id="ProtNLM"/>
    </source>
</evidence>
<organism evidence="1 2">
    <name type="scientific">Apiospora phragmitis</name>
    <dbReference type="NCBI Taxonomy" id="2905665"/>
    <lineage>
        <taxon>Eukaryota</taxon>
        <taxon>Fungi</taxon>
        <taxon>Dikarya</taxon>
        <taxon>Ascomycota</taxon>
        <taxon>Pezizomycotina</taxon>
        <taxon>Sordariomycetes</taxon>
        <taxon>Xylariomycetidae</taxon>
        <taxon>Amphisphaeriales</taxon>
        <taxon>Apiosporaceae</taxon>
        <taxon>Apiospora</taxon>
    </lineage>
</organism>
<dbReference type="RefSeq" id="XP_066708283.1">
    <property type="nucleotide sequence ID" value="XM_066866607.1"/>
</dbReference>